<keyword evidence="12" id="KW-1185">Reference proteome</keyword>
<organism evidence="11 12">
    <name type="scientific">Tenebrio molitor</name>
    <name type="common">Yellow mealworm beetle</name>
    <dbReference type="NCBI Taxonomy" id="7067"/>
    <lineage>
        <taxon>Eukaryota</taxon>
        <taxon>Metazoa</taxon>
        <taxon>Ecdysozoa</taxon>
        <taxon>Arthropoda</taxon>
        <taxon>Hexapoda</taxon>
        <taxon>Insecta</taxon>
        <taxon>Pterygota</taxon>
        <taxon>Neoptera</taxon>
        <taxon>Endopterygota</taxon>
        <taxon>Coleoptera</taxon>
        <taxon>Polyphaga</taxon>
        <taxon>Cucujiformia</taxon>
        <taxon>Tenebrionidae</taxon>
        <taxon>Tenebrio</taxon>
    </lineage>
</organism>
<dbReference type="PANTHER" id="PTHR12111">
    <property type="entry name" value="SPLICING FACTOR YJU2"/>
    <property type="match status" value="1"/>
</dbReference>
<dbReference type="AlphaFoldDB" id="A0A8J6H6A3"/>
<feature type="compositionally biased region" description="Basic and acidic residues" evidence="10">
    <location>
        <begin position="320"/>
        <end position="340"/>
    </location>
</feature>
<dbReference type="InterPro" id="IPR043701">
    <property type="entry name" value="Yju2"/>
</dbReference>
<evidence type="ECO:0000256" key="4">
    <source>
        <dbReference type="ARBA" id="ARBA00022728"/>
    </source>
</evidence>
<evidence type="ECO:0000256" key="7">
    <source>
        <dbReference type="ARBA" id="ARBA00023242"/>
    </source>
</evidence>
<accession>A0A8J6H6A3</accession>
<dbReference type="GO" id="GO:0046872">
    <property type="term" value="F:metal ion binding"/>
    <property type="evidence" value="ECO:0007669"/>
    <property type="project" value="UniProtKB-KW"/>
</dbReference>
<protein>
    <recommendedName>
        <fullName evidence="8">Splicing factor YJU2</fullName>
    </recommendedName>
</protein>
<dbReference type="PANTHER" id="PTHR12111:SF1">
    <property type="entry name" value="SPLICING FACTOR YJU2"/>
    <property type="match status" value="1"/>
</dbReference>
<gene>
    <name evidence="11" type="ORF">GEV33_013738</name>
</gene>
<evidence type="ECO:0000256" key="3">
    <source>
        <dbReference type="ARBA" id="ARBA00022723"/>
    </source>
</evidence>
<evidence type="ECO:0000313" key="11">
    <source>
        <dbReference type="EMBL" id="KAH0809054.1"/>
    </source>
</evidence>
<evidence type="ECO:0000256" key="1">
    <source>
        <dbReference type="ARBA" id="ARBA00004123"/>
    </source>
</evidence>
<evidence type="ECO:0000256" key="9">
    <source>
        <dbReference type="SAM" id="Coils"/>
    </source>
</evidence>
<keyword evidence="5 8" id="KW-0862">Zinc</keyword>
<keyword evidence="4 8" id="KW-0747">Spliceosome</keyword>
<reference evidence="11" key="2">
    <citation type="submission" date="2021-08" db="EMBL/GenBank/DDBJ databases">
        <authorList>
            <person name="Eriksson T."/>
        </authorList>
    </citation>
    <scope>NUCLEOTIDE SEQUENCE</scope>
    <source>
        <strain evidence="11">Stoneville</strain>
        <tissue evidence="11">Whole head</tissue>
    </source>
</reference>
<evidence type="ECO:0000256" key="8">
    <source>
        <dbReference type="HAMAP-Rule" id="MF_03226"/>
    </source>
</evidence>
<dbReference type="GO" id="GO:0071006">
    <property type="term" value="C:U2-type catalytic step 1 spliceosome"/>
    <property type="evidence" value="ECO:0007669"/>
    <property type="project" value="UniProtKB-UniRule"/>
</dbReference>
<feature type="binding site" evidence="8">
    <location>
        <position position="849"/>
    </location>
    <ligand>
        <name>Zn(2+)</name>
        <dbReference type="ChEBI" id="CHEBI:29105"/>
    </ligand>
</feature>
<name>A0A8J6H6A3_TENMO</name>
<feature type="region of interest" description="Disordered" evidence="10">
    <location>
        <begin position="523"/>
        <end position="542"/>
    </location>
</feature>
<dbReference type="HAMAP" id="MF_03226">
    <property type="entry name" value="YJU2"/>
    <property type="match status" value="1"/>
</dbReference>
<dbReference type="GO" id="GO:0000349">
    <property type="term" value="P:generation of catalytic spliceosome for first transesterification step"/>
    <property type="evidence" value="ECO:0007669"/>
    <property type="project" value="UniProtKB-UniRule"/>
</dbReference>
<comment type="function">
    <text evidence="8">Part of the spliceosome which catalyzes two sequential transesterification reactions, first the excision of the non-coding intron from pre-mRNA and then the ligation of the coding exons to form the mature mRNA. Plays a role in stabilizing the structure of the spliceosome catalytic core and docking of the branch helix into the active site, producing 5'-exon and lariat intron-3'-intermediates.</text>
</comment>
<dbReference type="Pfam" id="PF04502">
    <property type="entry name" value="Saf4_Yju2"/>
    <property type="match status" value="1"/>
</dbReference>
<feature type="region of interest" description="Disordered" evidence="10">
    <location>
        <begin position="308"/>
        <end position="348"/>
    </location>
</feature>
<dbReference type="InterPro" id="IPR007590">
    <property type="entry name" value="Saf4/Yju2"/>
</dbReference>
<dbReference type="Proteomes" id="UP000719412">
    <property type="component" value="Unassembled WGS sequence"/>
</dbReference>
<dbReference type="EMBL" id="JABDTM020028368">
    <property type="protein sequence ID" value="KAH0809054.1"/>
    <property type="molecule type" value="Genomic_DNA"/>
</dbReference>
<keyword evidence="7 8" id="KW-0539">Nucleus</keyword>
<feature type="region of interest" description="Disordered" evidence="10">
    <location>
        <begin position="1064"/>
        <end position="1085"/>
    </location>
</feature>
<feature type="binding site" evidence="8">
    <location>
        <position position="886"/>
    </location>
    <ligand>
        <name>Zn(2+)</name>
        <dbReference type="ChEBI" id="CHEBI:29105"/>
    </ligand>
</feature>
<comment type="subcellular location">
    <subcellularLocation>
        <location evidence="1 8">Nucleus</location>
    </subcellularLocation>
</comment>
<evidence type="ECO:0000256" key="2">
    <source>
        <dbReference type="ARBA" id="ARBA00022664"/>
    </source>
</evidence>
<reference evidence="11" key="1">
    <citation type="journal article" date="2020" name="J Insects Food Feed">
        <title>The yellow mealworm (Tenebrio molitor) genome: a resource for the emerging insects as food and feed industry.</title>
        <authorList>
            <person name="Eriksson T."/>
            <person name="Andere A."/>
            <person name="Kelstrup H."/>
            <person name="Emery V."/>
            <person name="Picard C."/>
        </authorList>
    </citation>
    <scope>NUCLEOTIDE SEQUENCE</scope>
    <source>
        <strain evidence="11">Stoneville</strain>
        <tissue evidence="11">Whole head</tissue>
    </source>
</reference>
<evidence type="ECO:0000256" key="6">
    <source>
        <dbReference type="ARBA" id="ARBA00023187"/>
    </source>
</evidence>
<comment type="similarity">
    <text evidence="8">Belongs to the CWC16 family. YJU2 subfamily.</text>
</comment>
<keyword evidence="2" id="KW-0507">mRNA processing</keyword>
<evidence type="ECO:0000256" key="5">
    <source>
        <dbReference type="ARBA" id="ARBA00022833"/>
    </source>
</evidence>
<proteinExistence type="inferred from homology"/>
<comment type="subunit">
    <text evidence="8">Component of the spliceosome. Present in the activated B complex, the catalytically activated B* complex which catalyzes the branching, the catalytic step 1 C complex catalyzing the exon ligation, and the postcatalytic P complex containing the ligated exons (mRNA) and the excised lariat intron.</text>
</comment>
<feature type="binding site" evidence="8">
    <location>
        <position position="846"/>
    </location>
    <ligand>
        <name>Zn(2+)</name>
        <dbReference type="ChEBI" id="CHEBI:29105"/>
    </ligand>
</feature>
<keyword evidence="6" id="KW-0508">mRNA splicing</keyword>
<evidence type="ECO:0000256" key="10">
    <source>
        <dbReference type="SAM" id="MobiDB-lite"/>
    </source>
</evidence>
<evidence type="ECO:0000313" key="12">
    <source>
        <dbReference type="Proteomes" id="UP000719412"/>
    </source>
</evidence>
<keyword evidence="9" id="KW-0175">Coiled coil</keyword>
<feature type="binding site" evidence="8">
    <location>
        <position position="883"/>
    </location>
    <ligand>
        <name>Zn(2+)</name>
        <dbReference type="ChEBI" id="CHEBI:29105"/>
    </ligand>
</feature>
<feature type="coiled-coil region" evidence="9">
    <location>
        <begin position="914"/>
        <end position="957"/>
    </location>
</feature>
<sequence>MRHVNPTWQTRNEPLMYMNERRAWWGRRWWGLMNEEEQHVCTRRYHQKNHLLWYTGRRNFFLLRSANFPPTRVHPAAPASHRKKTIHGKNLTSHVGRSTAAAHQGPLHPCRIPTPALGMTLRIDATGPGRAHATNPQILVLRSSRTRRDRHPNQGKITLDFGHVVVNAASQLNFGSIVLPGSAGLWERARRRFWRPVKMLIAGLIEITKQIAQLRRTTGALHLPTTEWYAHDLKGREVRADSVLHASDIRNCSAMEHVLTKCDHDDDQTFRGRWLFRRRTPQRLDGIQLGPRWSTNANFLEVFLREAGKSGDEESPSAPSERDQDGDTDKNISREVHSDPDNYCSSLAGGDGAREPRFRYCLSNGASGRGIIIFHLWGLAGASGTLNQFGRREKIGPTGPDLTTKQFWCSRLGDAGRRFMGFSKVECFVFNWEFFRGTSSRLSEGMRPDLTLEIVDVRSMFRETVGRDQFRFTFNFRIVDEKWKTGSVVGVENGAGVLCNPVPPKSVAEGRSGGGRIVMNGPPDEFSGDGRDWPHAEASSQRRSRYRRPVFIGLKGNTTAKTGIAPGRNVYFRSIWVKTATGAAESAALAAAEPATFRLAGPTRIGRGRRRDGRAAMRVVGAPFPTPRVVTRTKTCRMYSAGRRVTGRDDGGLGSPPASRRPTARSTDFLFENEPLTDALGHSRTARPERKVLIWRMQDLSECDYFLGTAKWFVAPLVWLNKDASRAVRAGPSCMRSAVSPYNTIPILFLQSNGLIPWQLTLRRSDENVPVLVRHSSLLAGEGPDLIQGLGQLNAAPAHLRQLIPTINGKLKYYPPDFDPSKIPRMKLPKNRQYTVRLMAPFNMKCKTCGEYIYKGKKFNARKEDVENEDYLGIRIYRFYIKCTRCLQEISFKTDPRNTDYEIEAGATRNFMALKLAEEQAIREEEEAREEEASNPMKLLENRTKQSKNEIELLESLEELKDLNRRQQAVDYDSMLLAYDPTISEREREEKLQQLDDEYIKTIKFQRSDKRKLVVEEEIVEEEPEVKVVKAESSSSVKSQVAKKSATSSRKLLSGLVKIKKDEPKEVGSKGLSLLGAYSDSDASD</sequence>
<feature type="region of interest" description="Disordered" evidence="10">
    <location>
        <begin position="645"/>
        <end position="665"/>
    </location>
</feature>
<comment type="caution">
    <text evidence="11">The sequence shown here is derived from an EMBL/GenBank/DDBJ whole genome shotgun (WGS) entry which is preliminary data.</text>
</comment>
<keyword evidence="3 8" id="KW-0479">Metal-binding</keyword>